<dbReference type="AlphaFoldDB" id="A0A7V6DNI9"/>
<evidence type="ECO:0000313" key="2">
    <source>
        <dbReference type="EMBL" id="HHS28214.1"/>
    </source>
</evidence>
<gene>
    <name evidence="2" type="ORF">ENV52_00730</name>
</gene>
<comment type="caution">
    <text evidence="2">The sequence shown here is derived from an EMBL/GenBank/DDBJ whole genome shotgun (WGS) entry which is preliminary data.</text>
</comment>
<sequence length="202" mass="22085">MLYERCDEVNAGFWQELANLPPEHVARRTNASLAEGSFSLPFLNRILIIDPVRRTIEVQGEPRDLSFRICLTALLFLCRVDPAALGPLVSPLELTGGATFFPERGPHAVPHAPLEERFGRDLAGFLQAGKLLGAQPRAAGDAALAFQVFPGLTVEVILWLADEEFPAQVSFRVPAALERLWHLDAVLALMQLLAQELLAAAA</sequence>
<dbReference type="InterPro" id="IPR024264">
    <property type="entry name" value="DUF3786"/>
</dbReference>
<dbReference type="EMBL" id="DTGR01000015">
    <property type="protein sequence ID" value="HHS28214.1"/>
    <property type="molecule type" value="Genomic_DNA"/>
</dbReference>
<proteinExistence type="predicted"/>
<name>A0A7V6DNI9_9BACT</name>
<dbReference type="Pfam" id="PF12654">
    <property type="entry name" value="DUF3786"/>
    <property type="match status" value="1"/>
</dbReference>
<feature type="domain" description="DUF3786" evidence="1">
    <location>
        <begin position="22"/>
        <end position="195"/>
    </location>
</feature>
<protein>
    <submittedName>
        <fullName evidence="2">DUF3786 domain-containing protein</fullName>
    </submittedName>
</protein>
<evidence type="ECO:0000259" key="1">
    <source>
        <dbReference type="Pfam" id="PF12654"/>
    </source>
</evidence>
<reference evidence="2" key="1">
    <citation type="journal article" date="2020" name="mSystems">
        <title>Genome- and Community-Level Interaction Insights into Carbon Utilization and Element Cycling Functions of Hydrothermarchaeota in Hydrothermal Sediment.</title>
        <authorList>
            <person name="Zhou Z."/>
            <person name="Liu Y."/>
            <person name="Xu W."/>
            <person name="Pan J."/>
            <person name="Luo Z.H."/>
            <person name="Li M."/>
        </authorList>
    </citation>
    <scope>NUCLEOTIDE SEQUENCE [LARGE SCALE GENOMIC DNA]</scope>
    <source>
        <strain evidence="2">SpSt-767</strain>
    </source>
</reference>
<organism evidence="2">
    <name type="scientific">Desulfobacca acetoxidans</name>
    <dbReference type="NCBI Taxonomy" id="60893"/>
    <lineage>
        <taxon>Bacteria</taxon>
        <taxon>Pseudomonadati</taxon>
        <taxon>Thermodesulfobacteriota</taxon>
        <taxon>Desulfobaccia</taxon>
        <taxon>Desulfobaccales</taxon>
        <taxon>Desulfobaccaceae</taxon>
        <taxon>Desulfobacca</taxon>
    </lineage>
</organism>
<accession>A0A7V6DNI9</accession>